<evidence type="ECO:0000313" key="4">
    <source>
        <dbReference type="Proteomes" id="UP001266305"/>
    </source>
</evidence>
<name>A0ABQ9UT06_SAGOE</name>
<sequence length="259" mass="28356">MKPHSSEKETGSEGPLEGWGTPSDQDKGPLDDCPLLLLSWRQVRNPYTGATFLLAALPASLLLLQWYEPLQKFLLLKNFSSPLPSPAGMLEPLVLDGKELPQVCVGAEGPEGPGCRVLFHVLPLEAGLTPDILIPPEGIPGSAQQVIQVDRDTVLVSFERCVRIVNMQGEPTATLAPELTFDFPIETVVCLQDSVLAFWSHGMQGRSLDTNEVTQEITDETRIFRVLGAHRDIILESIPTDNPGAHSNLYILTGHRSTY</sequence>
<dbReference type="Pfam" id="PF00780">
    <property type="entry name" value="CNH"/>
    <property type="match status" value="1"/>
</dbReference>
<dbReference type="EMBL" id="JASSZA010000010">
    <property type="protein sequence ID" value="KAK2100214.1"/>
    <property type="molecule type" value="Genomic_DNA"/>
</dbReference>
<keyword evidence="4" id="KW-1185">Reference proteome</keyword>
<proteinExistence type="predicted"/>
<accession>A0ABQ9UT06</accession>
<organism evidence="3 4">
    <name type="scientific">Saguinus oedipus</name>
    <name type="common">Cotton-top tamarin</name>
    <name type="synonym">Oedipomidas oedipus</name>
    <dbReference type="NCBI Taxonomy" id="9490"/>
    <lineage>
        <taxon>Eukaryota</taxon>
        <taxon>Metazoa</taxon>
        <taxon>Chordata</taxon>
        <taxon>Craniata</taxon>
        <taxon>Vertebrata</taxon>
        <taxon>Euteleostomi</taxon>
        <taxon>Mammalia</taxon>
        <taxon>Eutheria</taxon>
        <taxon>Euarchontoglires</taxon>
        <taxon>Primates</taxon>
        <taxon>Haplorrhini</taxon>
        <taxon>Platyrrhini</taxon>
        <taxon>Cebidae</taxon>
        <taxon>Callitrichinae</taxon>
        <taxon>Saguinus</taxon>
    </lineage>
</organism>
<comment type="caution">
    <text evidence="3">The sequence shown here is derived from an EMBL/GenBank/DDBJ whole genome shotgun (WGS) entry which is preliminary data.</text>
</comment>
<dbReference type="Proteomes" id="UP001266305">
    <property type="component" value="Unassembled WGS sequence"/>
</dbReference>
<gene>
    <name evidence="3" type="primary">MAP4K2_2</name>
    <name evidence="3" type="ORF">P7K49_021562</name>
</gene>
<evidence type="ECO:0000259" key="2">
    <source>
        <dbReference type="PROSITE" id="PS50219"/>
    </source>
</evidence>
<dbReference type="SMART" id="SM00036">
    <property type="entry name" value="CNH"/>
    <property type="match status" value="1"/>
</dbReference>
<feature type="domain" description="CNH" evidence="2">
    <location>
        <begin position="1"/>
        <end position="232"/>
    </location>
</feature>
<protein>
    <submittedName>
        <fullName evidence="3">Mitogen-activated protein kinase kinase kinase kinase 2</fullName>
    </submittedName>
</protein>
<feature type="region of interest" description="Disordered" evidence="1">
    <location>
        <begin position="1"/>
        <end position="27"/>
    </location>
</feature>
<evidence type="ECO:0000313" key="3">
    <source>
        <dbReference type="EMBL" id="KAK2100214.1"/>
    </source>
</evidence>
<keyword evidence="3" id="KW-0418">Kinase</keyword>
<evidence type="ECO:0000256" key="1">
    <source>
        <dbReference type="SAM" id="MobiDB-lite"/>
    </source>
</evidence>
<keyword evidence="3" id="KW-0808">Transferase</keyword>
<dbReference type="InterPro" id="IPR001180">
    <property type="entry name" value="CNH_dom"/>
</dbReference>
<reference evidence="3 4" key="1">
    <citation type="submission" date="2023-05" db="EMBL/GenBank/DDBJ databases">
        <title>B98-5 Cell Line De Novo Hybrid Assembly: An Optical Mapping Approach.</title>
        <authorList>
            <person name="Kananen K."/>
            <person name="Auerbach J.A."/>
            <person name="Kautto E."/>
            <person name="Blachly J.S."/>
        </authorList>
    </citation>
    <scope>NUCLEOTIDE SEQUENCE [LARGE SCALE GENOMIC DNA]</scope>
    <source>
        <strain evidence="3">B95-8</strain>
        <tissue evidence="3">Cell line</tissue>
    </source>
</reference>
<feature type="compositionally biased region" description="Basic and acidic residues" evidence="1">
    <location>
        <begin position="1"/>
        <end position="11"/>
    </location>
</feature>
<dbReference type="PROSITE" id="PS50219">
    <property type="entry name" value="CNH"/>
    <property type="match status" value="1"/>
</dbReference>
<dbReference type="GO" id="GO:0016301">
    <property type="term" value="F:kinase activity"/>
    <property type="evidence" value="ECO:0007669"/>
    <property type="project" value="UniProtKB-KW"/>
</dbReference>